<keyword evidence="2 5" id="KW-0812">Transmembrane</keyword>
<dbReference type="InterPro" id="IPR032808">
    <property type="entry name" value="DoxX"/>
</dbReference>
<evidence type="ECO:0000256" key="2">
    <source>
        <dbReference type="ARBA" id="ARBA00022692"/>
    </source>
</evidence>
<feature type="transmembrane region" description="Helical" evidence="5">
    <location>
        <begin position="38"/>
        <end position="60"/>
    </location>
</feature>
<dbReference type="Pfam" id="PF13564">
    <property type="entry name" value="DoxX_2"/>
    <property type="match status" value="1"/>
</dbReference>
<name>A0A7W3RHX6_PRIAR</name>
<evidence type="ECO:0000256" key="1">
    <source>
        <dbReference type="ARBA" id="ARBA00004141"/>
    </source>
</evidence>
<gene>
    <name evidence="6" type="ORF">HNP21_005863</name>
</gene>
<comment type="subcellular location">
    <subcellularLocation>
        <location evidence="1">Membrane</location>
        <topology evidence="1">Multi-pass membrane protein</topology>
    </subcellularLocation>
</comment>
<keyword evidence="4 5" id="KW-0472">Membrane</keyword>
<dbReference type="GO" id="GO:0016020">
    <property type="term" value="C:membrane"/>
    <property type="evidence" value="ECO:0007669"/>
    <property type="project" value="UniProtKB-SubCell"/>
</dbReference>
<comment type="caution">
    <text evidence="6">The sequence shown here is derived from an EMBL/GenBank/DDBJ whole genome shotgun (WGS) entry which is preliminary data.</text>
</comment>
<reference evidence="6" key="1">
    <citation type="submission" date="2020-08" db="EMBL/GenBank/DDBJ databases">
        <title>Functional genomics of gut bacteria from endangered species of beetles.</title>
        <authorList>
            <person name="Carlos-Shanley C."/>
        </authorList>
    </citation>
    <scope>NUCLEOTIDE SEQUENCE [LARGE SCALE GENOMIC DNA]</scope>
    <source>
        <strain evidence="6">S00060</strain>
    </source>
</reference>
<evidence type="ECO:0000313" key="7">
    <source>
        <dbReference type="Proteomes" id="UP000543174"/>
    </source>
</evidence>
<evidence type="ECO:0008006" key="8">
    <source>
        <dbReference type="Google" id="ProtNLM"/>
    </source>
</evidence>
<dbReference type="EMBL" id="JACJHT010000016">
    <property type="protein sequence ID" value="MBA9042725.1"/>
    <property type="molecule type" value="Genomic_DNA"/>
</dbReference>
<dbReference type="RefSeq" id="WP_182528174.1">
    <property type="nucleotide sequence ID" value="NZ_JACJHT010000016.1"/>
</dbReference>
<feature type="transmembrane region" description="Helical" evidence="5">
    <location>
        <begin position="91"/>
        <end position="112"/>
    </location>
</feature>
<feature type="transmembrane region" description="Helical" evidence="5">
    <location>
        <begin position="66"/>
        <end position="84"/>
    </location>
</feature>
<accession>A0A7W3RHX6</accession>
<sequence length="116" mass="13205">MITFVQVILAIFILIGGFIKLFRIPFQVEHWRHYRYPLWFMSAIGLIELIGAIGMIGGIWNQHLVLGSGILFIILMMGAIHAHMFRAHQSIVTVIPATICLILSIVVIFWNLDVFS</sequence>
<feature type="transmembrane region" description="Helical" evidence="5">
    <location>
        <begin position="6"/>
        <end position="26"/>
    </location>
</feature>
<keyword evidence="3 5" id="KW-1133">Transmembrane helix</keyword>
<evidence type="ECO:0000256" key="5">
    <source>
        <dbReference type="SAM" id="Phobius"/>
    </source>
</evidence>
<dbReference type="AlphaFoldDB" id="A0A7W3RHX6"/>
<proteinExistence type="predicted"/>
<evidence type="ECO:0000256" key="3">
    <source>
        <dbReference type="ARBA" id="ARBA00022989"/>
    </source>
</evidence>
<evidence type="ECO:0000256" key="4">
    <source>
        <dbReference type="ARBA" id="ARBA00023136"/>
    </source>
</evidence>
<keyword evidence="7" id="KW-1185">Reference proteome</keyword>
<organism evidence="6 7">
    <name type="scientific">Priestia aryabhattai</name>
    <name type="common">Bacillus aryabhattai</name>
    <dbReference type="NCBI Taxonomy" id="412384"/>
    <lineage>
        <taxon>Bacteria</taxon>
        <taxon>Bacillati</taxon>
        <taxon>Bacillota</taxon>
        <taxon>Bacilli</taxon>
        <taxon>Bacillales</taxon>
        <taxon>Bacillaceae</taxon>
        <taxon>Priestia</taxon>
    </lineage>
</organism>
<dbReference type="Proteomes" id="UP000543174">
    <property type="component" value="Unassembled WGS sequence"/>
</dbReference>
<evidence type="ECO:0000313" key="6">
    <source>
        <dbReference type="EMBL" id="MBA9042725.1"/>
    </source>
</evidence>
<protein>
    <recommendedName>
        <fullName evidence="8">DoxX family protein</fullName>
    </recommendedName>
</protein>